<gene>
    <name evidence="1" type="ORF">CISIN_1g045819mg</name>
</gene>
<dbReference type="AlphaFoldDB" id="A0A067DXV3"/>
<accession>A0A067DXV3</accession>
<protein>
    <submittedName>
        <fullName evidence="1">Uncharacterized protein</fullName>
    </submittedName>
</protein>
<name>A0A067DXV3_CITSI</name>
<sequence length="100" mass="11254">TSTTSLQLCISTTTLLSSKRLASNRVDSCFSLNSEIKEGSERKGHVYQASYLSHSNNGLSISSEYHNFQFTDQTVSTSLIVSMFHMLLLCWTPQKKKDEQ</sequence>
<evidence type="ECO:0000313" key="2">
    <source>
        <dbReference type="Proteomes" id="UP000027120"/>
    </source>
</evidence>
<dbReference type="EMBL" id="KK785210">
    <property type="protein sequence ID" value="KDO46430.1"/>
    <property type="molecule type" value="Genomic_DNA"/>
</dbReference>
<dbReference type="Proteomes" id="UP000027120">
    <property type="component" value="Unassembled WGS sequence"/>
</dbReference>
<keyword evidence="2" id="KW-1185">Reference proteome</keyword>
<organism evidence="1 2">
    <name type="scientific">Citrus sinensis</name>
    <name type="common">Sweet orange</name>
    <name type="synonym">Citrus aurantium var. sinensis</name>
    <dbReference type="NCBI Taxonomy" id="2711"/>
    <lineage>
        <taxon>Eukaryota</taxon>
        <taxon>Viridiplantae</taxon>
        <taxon>Streptophyta</taxon>
        <taxon>Embryophyta</taxon>
        <taxon>Tracheophyta</taxon>
        <taxon>Spermatophyta</taxon>
        <taxon>Magnoliopsida</taxon>
        <taxon>eudicotyledons</taxon>
        <taxon>Gunneridae</taxon>
        <taxon>Pentapetalae</taxon>
        <taxon>rosids</taxon>
        <taxon>malvids</taxon>
        <taxon>Sapindales</taxon>
        <taxon>Rutaceae</taxon>
        <taxon>Aurantioideae</taxon>
        <taxon>Citrus</taxon>
    </lineage>
</organism>
<proteinExistence type="predicted"/>
<evidence type="ECO:0000313" key="1">
    <source>
        <dbReference type="EMBL" id="KDO46430.1"/>
    </source>
</evidence>
<feature type="non-terminal residue" evidence="1">
    <location>
        <position position="1"/>
    </location>
</feature>
<reference evidence="1 2" key="1">
    <citation type="submission" date="2014-04" db="EMBL/GenBank/DDBJ databases">
        <authorList>
            <consortium name="International Citrus Genome Consortium"/>
            <person name="Gmitter F."/>
            <person name="Chen C."/>
            <person name="Farmerie W."/>
            <person name="Harkins T."/>
            <person name="Desany B."/>
            <person name="Mohiuddin M."/>
            <person name="Kodira C."/>
            <person name="Borodovsky M."/>
            <person name="Lomsadze A."/>
            <person name="Burns P."/>
            <person name="Jenkins J."/>
            <person name="Prochnik S."/>
            <person name="Shu S."/>
            <person name="Chapman J."/>
            <person name="Pitluck S."/>
            <person name="Schmutz J."/>
            <person name="Rokhsar D."/>
        </authorList>
    </citation>
    <scope>NUCLEOTIDE SEQUENCE</scope>
</reference>